<feature type="region of interest" description="Disordered" evidence="2">
    <location>
        <begin position="610"/>
        <end position="647"/>
    </location>
</feature>
<feature type="compositionally biased region" description="Acidic residues" evidence="2">
    <location>
        <begin position="985"/>
        <end position="1000"/>
    </location>
</feature>
<feature type="region of interest" description="Disordered" evidence="2">
    <location>
        <begin position="1"/>
        <end position="70"/>
    </location>
</feature>
<sequence length="1268" mass="139535">MSIPKHLQPRPSVQWDFTGLNETPVPGAQQISNTPRPHLHQDVHSKLASRNPSSVGTKRPANHDHIGVSVADPETPFKKIKLEDDSESMIKVPKYCGFVDLTGDSSDEDPARPSAVKGTTKTRIPQPSAAPSSKSGRTSHATYSTAEANMMGVIHTPAPSFLTTIPQNPSSLSGKIAADDNNPFIIERAKKQHTVTRVPFNLDDSDSNSDLEPEPATERPGNGTRRFSLSPKHQNKEAEKLIEEKAAQLKYAAELRGRAEAKKLAEKKTAELKHAADLRSKAVVERTARVQSNARRSKPTHRSDSVLSPSHTKAESVQKPAGASKFATGRKLEPGRVPSTSANISSTSTENYPHGQQIRAPPTHVALPAMMSDHSAVAPSATMKHTRLVGAPSKSEDQHVSPLQKAFTNKTGGSTTAHPRLNTLPLKQNGPKKVSFDLSQDTTSAPQPSMSADQAGSKIEKLKRSSLSYSATPRNNGSGGRSQAQKAEFSGEDLIEAGEEANVSASKPRSVVNLAASEDSTAHSLTQDDLCKAALARELTKAEIEAARANEQRRRIESRRLEKEMAAEKAKADEQQAFAERSRLLTRAREEREAEEIRRIEDRRLTSAKLQAGIQENKKAEDELQRKKLEARKEQQKQQRIKKMNDINARKHIDAAAEVQANAALQEYEDSGELVLEGEPTHGRNLQASRDAMSVRIGQGSATSTGPVALNSEAGTLSVQRNFARTTNIEPMTTQQRIMQEAQKWEYAKNESSDVVKTSSRQSEGDVSSAFASGSGRNFQRAQGSSSTTPGSPAPRKTRSNDRALGRIQREDAKLIQWRDQENMDWSRIAAEWLKMTGSIRAEATLTKRCSKVRSVLRKAQVGHTLLQKLAAGDEHASEQVNAMVEASEAAAARRDDTTDLAPLGRGPIRLPVQPQHTNGSPLWKPPAYEFEESRAIPSVVKPRSAPETLASPEVRPTTGGKCLKSFYEIMIGRNLEAGNKESNVEDEDVSYPEEEEDTDPYQGFEAEDYQNYGFQVQRRELTTEDAQMGFPIENQEWFSCGQIFRNYGEAKAAATAELLTIMPGGAFYGDPGHAPVFQYAYVDSNRLERLMFCTLVNPVHGTVQTTVEKIILAPSARMPPPTREEFQEELKARELWYIHQQITIEPPLPADFDPLFEAAPEPITEIEGDKIAYTDYDLATKRAAQIFVDATYKSELQSLNSRSQEKRDKVEGYLAGILADKTFSAEMEIVEKMEGNAAIRNKYMVKLGSKVTLGVWLESGELRGPLN</sequence>
<dbReference type="RefSeq" id="XP_023631592.1">
    <property type="nucleotide sequence ID" value="XM_023775824.1"/>
</dbReference>
<protein>
    <submittedName>
        <fullName evidence="3">Uncharacterized protein</fullName>
    </submittedName>
</protein>
<feature type="coiled-coil region" evidence="1">
    <location>
        <begin position="532"/>
        <end position="564"/>
    </location>
</feature>
<evidence type="ECO:0000313" key="3">
    <source>
        <dbReference type="EMBL" id="CZT24869.1"/>
    </source>
</evidence>
<feature type="compositionally biased region" description="Basic and acidic residues" evidence="2">
    <location>
        <begin position="616"/>
        <end position="647"/>
    </location>
</feature>
<feature type="region of interest" description="Disordered" evidence="2">
    <location>
        <begin position="899"/>
        <end position="923"/>
    </location>
</feature>
<dbReference type="STRING" id="112498.A0A2D3VM58"/>
<feature type="compositionally biased region" description="Polar residues" evidence="2">
    <location>
        <begin position="117"/>
        <end position="140"/>
    </location>
</feature>
<evidence type="ECO:0000256" key="2">
    <source>
        <dbReference type="SAM" id="MobiDB-lite"/>
    </source>
</evidence>
<dbReference type="Proteomes" id="UP000225277">
    <property type="component" value="Unassembled WGS sequence"/>
</dbReference>
<dbReference type="AlphaFoldDB" id="A0A2D3VM58"/>
<feature type="compositionally biased region" description="Polar residues" evidence="2">
    <location>
        <begin position="406"/>
        <end position="417"/>
    </location>
</feature>
<feature type="compositionally biased region" description="Polar residues" evidence="2">
    <location>
        <begin position="437"/>
        <end position="454"/>
    </location>
</feature>
<feature type="compositionally biased region" description="Acidic residues" evidence="2">
    <location>
        <begin position="490"/>
        <end position="499"/>
    </location>
</feature>
<proteinExistence type="predicted"/>
<feature type="region of interest" description="Disordered" evidence="2">
    <location>
        <begin position="979"/>
        <end position="1000"/>
    </location>
</feature>
<feature type="region of interest" description="Disordered" evidence="2">
    <location>
        <begin position="199"/>
        <end position="237"/>
    </location>
</feature>
<feature type="region of interest" description="Disordered" evidence="2">
    <location>
        <begin position="280"/>
        <end position="508"/>
    </location>
</feature>
<dbReference type="GeneID" id="35605638"/>
<feature type="compositionally biased region" description="Polar residues" evidence="2">
    <location>
        <begin position="465"/>
        <end position="485"/>
    </location>
</feature>
<feature type="region of interest" description="Disordered" evidence="2">
    <location>
        <begin position="102"/>
        <end position="140"/>
    </location>
</feature>
<feature type="compositionally biased region" description="Acidic residues" evidence="2">
    <location>
        <begin position="203"/>
        <end position="215"/>
    </location>
</feature>
<name>A0A2D3VM58_9PEZI</name>
<organism evidence="3 4">
    <name type="scientific">Ramularia collo-cygni</name>
    <dbReference type="NCBI Taxonomy" id="112498"/>
    <lineage>
        <taxon>Eukaryota</taxon>
        <taxon>Fungi</taxon>
        <taxon>Dikarya</taxon>
        <taxon>Ascomycota</taxon>
        <taxon>Pezizomycotina</taxon>
        <taxon>Dothideomycetes</taxon>
        <taxon>Dothideomycetidae</taxon>
        <taxon>Mycosphaerellales</taxon>
        <taxon>Mycosphaerellaceae</taxon>
        <taxon>Ramularia</taxon>
    </lineage>
</organism>
<gene>
    <name evidence="3" type="ORF">RCC_10597</name>
</gene>
<feature type="region of interest" description="Disordered" evidence="2">
    <location>
        <begin position="747"/>
        <end position="808"/>
    </location>
</feature>
<keyword evidence="1" id="KW-0175">Coiled coil</keyword>
<feature type="compositionally biased region" description="Polar residues" evidence="2">
    <location>
        <begin position="755"/>
        <end position="783"/>
    </location>
</feature>
<reference evidence="3 4" key="1">
    <citation type="submission" date="2016-03" db="EMBL/GenBank/DDBJ databases">
        <authorList>
            <person name="Ploux O."/>
        </authorList>
    </citation>
    <scope>NUCLEOTIDE SEQUENCE [LARGE SCALE GENOMIC DNA]</scope>
    <source>
        <strain evidence="3 4">URUG2</strain>
    </source>
</reference>
<evidence type="ECO:0000313" key="4">
    <source>
        <dbReference type="Proteomes" id="UP000225277"/>
    </source>
</evidence>
<dbReference type="EMBL" id="FJUY01000023">
    <property type="protein sequence ID" value="CZT24869.1"/>
    <property type="molecule type" value="Genomic_DNA"/>
</dbReference>
<keyword evidence="4" id="KW-1185">Reference proteome</keyword>
<accession>A0A2D3VM58</accession>
<evidence type="ECO:0000256" key="1">
    <source>
        <dbReference type="SAM" id="Coils"/>
    </source>
</evidence>
<feature type="compositionally biased region" description="Basic and acidic residues" evidence="2">
    <location>
        <begin position="799"/>
        <end position="808"/>
    </location>
</feature>
<feature type="compositionally biased region" description="Polar residues" evidence="2">
    <location>
        <begin position="338"/>
        <end position="351"/>
    </location>
</feature>